<evidence type="ECO:0000256" key="5">
    <source>
        <dbReference type="ARBA" id="ARBA00022692"/>
    </source>
</evidence>
<dbReference type="InterPro" id="IPR047817">
    <property type="entry name" value="ABC2_TM_bact-type"/>
</dbReference>
<dbReference type="PANTHER" id="PTHR30413">
    <property type="entry name" value="INNER MEMBRANE TRANSPORT PERMEASE"/>
    <property type="match status" value="1"/>
</dbReference>
<evidence type="ECO:0000256" key="1">
    <source>
        <dbReference type="ARBA" id="ARBA00004651"/>
    </source>
</evidence>
<evidence type="ECO:0000256" key="6">
    <source>
        <dbReference type="ARBA" id="ARBA00022989"/>
    </source>
</evidence>
<dbReference type="PANTHER" id="PTHR30413:SF10">
    <property type="entry name" value="CAPSULE POLYSACCHARIDE EXPORT INNER-MEMBRANE PROTEIN CTRC"/>
    <property type="match status" value="1"/>
</dbReference>
<comment type="caution">
    <text evidence="9">Lacks conserved residue(s) required for the propagation of feature annotation.</text>
</comment>
<comment type="subcellular location">
    <subcellularLocation>
        <location evidence="1 9">Cell membrane</location>
        <topology evidence="1 9">Multi-pass membrane protein</topology>
    </subcellularLocation>
</comment>
<evidence type="ECO:0000256" key="3">
    <source>
        <dbReference type="ARBA" id="ARBA00022448"/>
    </source>
</evidence>
<keyword evidence="3 9" id="KW-0813">Transport</keyword>
<evidence type="ECO:0000256" key="8">
    <source>
        <dbReference type="ARBA" id="ARBA00023136"/>
    </source>
</evidence>
<feature type="transmembrane region" description="Helical" evidence="9">
    <location>
        <begin position="117"/>
        <end position="143"/>
    </location>
</feature>
<dbReference type="PROSITE" id="PS51012">
    <property type="entry name" value="ABC_TM2"/>
    <property type="match status" value="1"/>
</dbReference>
<sequence>MLLKNKSIMKFLTFISPLFTRRYLILEMAKREILSKHIGSFLGFAWTFIHPVSVIFIFWMVFGVGFKTKVEGDIPFSVWLVAGMCAWQFFSEIISDSAQCVISSAHLVKKTVFPSQVLPLVVIFKGMAAHLAFLLILLIFLSLNGMPFGLCYLQFFYYLFAASVLAMGVGWMAAGIAPFFRDLPQIVSVAMRTLFWFTPIVWNISIMPEKIKPFFYLNPVYYLVRGYRDSFITFVPFWAYPLDTAFYWAFALSALCLGAFVFKRLQPHFPDVL</sequence>
<organism evidence="11">
    <name type="scientific">uncultured Desulfobacteraceae bacterium</name>
    <dbReference type="NCBI Taxonomy" id="218296"/>
    <lineage>
        <taxon>Bacteria</taxon>
        <taxon>Pseudomonadati</taxon>
        <taxon>Thermodesulfobacteriota</taxon>
        <taxon>Desulfobacteria</taxon>
        <taxon>Desulfobacterales</taxon>
        <taxon>Desulfobacteraceae</taxon>
        <taxon>environmental samples</taxon>
    </lineage>
</organism>
<dbReference type="Pfam" id="PF01061">
    <property type="entry name" value="ABC2_membrane"/>
    <property type="match status" value="1"/>
</dbReference>
<feature type="transmembrane region" description="Helical" evidence="9">
    <location>
        <begin position="155"/>
        <end position="180"/>
    </location>
</feature>
<proteinExistence type="inferred from homology"/>
<dbReference type="GO" id="GO:0015920">
    <property type="term" value="P:lipopolysaccharide transport"/>
    <property type="evidence" value="ECO:0007669"/>
    <property type="project" value="TreeGrafter"/>
</dbReference>
<dbReference type="GO" id="GO:0005886">
    <property type="term" value="C:plasma membrane"/>
    <property type="evidence" value="ECO:0007669"/>
    <property type="project" value="UniProtKB-SubCell"/>
</dbReference>
<dbReference type="GO" id="GO:0015774">
    <property type="term" value="P:polysaccharide transport"/>
    <property type="evidence" value="ECO:0007669"/>
    <property type="project" value="UniProtKB-KW"/>
</dbReference>
<name>A0A484HES4_9BACT</name>
<keyword evidence="4 9" id="KW-1003">Cell membrane</keyword>
<evidence type="ECO:0000256" key="2">
    <source>
        <dbReference type="ARBA" id="ARBA00007783"/>
    </source>
</evidence>
<dbReference type="AlphaFoldDB" id="A0A484HES4"/>
<dbReference type="GO" id="GO:0140359">
    <property type="term" value="F:ABC-type transporter activity"/>
    <property type="evidence" value="ECO:0007669"/>
    <property type="project" value="InterPro"/>
</dbReference>
<evidence type="ECO:0000256" key="9">
    <source>
        <dbReference type="RuleBase" id="RU361157"/>
    </source>
</evidence>
<evidence type="ECO:0000313" key="11">
    <source>
        <dbReference type="EMBL" id="VEN72997.1"/>
    </source>
</evidence>
<keyword evidence="7" id="KW-0762">Sugar transport</keyword>
<accession>A0A484HES4</accession>
<feature type="transmembrane region" description="Helical" evidence="9">
    <location>
        <begin position="245"/>
        <end position="262"/>
    </location>
</feature>
<reference evidence="11" key="1">
    <citation type="submission" date="2019-01" db="EMBL/GenBank/DDBJ databases">
        <authorList>
            <consortium name="Genoscope - CEA"/>
            <person name="William W."/>
        </authorList>
    </citation>
    <scope>NUCLEOTIDE SEQUENCE</scope>
    <source>
        <strain evidence="11">CR-1</strain>
    </source>
</reference>
<dbReference type="InterPro" id="IPR013525">
    <property type="entry name" value="ABC2_TM"/>
</dbReference>
<gene>
    <name evidence="11" type="ORF">EPICR_100042</name>
</gene>
<keyword evidence="5 9" id="KW-0812">Transmembrane</keyword>
<feature type="transmembrane region" description="Helical" evidence="9">
    <location>
        <begin position="38"/>
        <end position="62"/>
    </location>
</feature>
<keyword evidence="6 9" id="KW-1133">Transmembrane helix</keyword>
<feature type="domain" description="ABC transmembrane type-2" evidence="10">
    <location>
        <begin position="42"/>
        <end position="265"/>
    </location>
</feature>
<evidence type="ECO:0000259" key="10">
    <source>
        <dbReference type="PROSITE" id="PS51012"/>
    </source>
</evidence>
<comment type="similarity">
    <text evidence="2 9">Belongs to the ABC-2 integral membrane protein family.</text>
</comment>
<keyword evidence="8 9" id="KW-0472">Membrane</keyword>
<evidence type="ECO:0000256" key="4">
    <source>
        <dbReference type="ARBA" id="ARBA00022475"/>
    </source>
</evidence>
<protein>
    <recommendedName>
        <fullName evidence="9">Transport permease protein</fullName>
    </recommendedName>
</protein>
<evidence type="ECO:0000256" key="7">
    <source>
        <dbReference type="ARBA" id="ARBA00023047"/>
    </source>
</evidence>
<keyword evidence="7" id="KW-0625">Polysaccharide transport</keyword>
<dbReference type="EMBL" id="CAACVI010000002">
    <property type="protein sequence ID" value="VEN72997.1"/>
    <property type="molecule type" value="Genomic_DNA"/>
</dbReference>